<dbReference type="EMBL" id="FWZD01000040">
    <property type="protein sequence ID" value="SMD93313.1"/>
    <property type="molecule type" value="Genomic_DNA"/>
</dbReference>
<dbReference type="RefSeq" id="WP_088028272.1">
    <property type="nucleotide sequence ID" value="NZ_FWZD01000040.1"/>
</dbReference>
<evidence type="ECO:0008006" key="4">
    <source>
        <dbReference type="Google" id="ProtNLM"/>
    </source>
</evidence>
<protein>
    <recommendedName>
        <fullName evidence="4">Lipoprotein</fullName>
    </recommendedName>
</protein>
<feature type="region of interest" description="Disordered" evidence="1">
    <location>
        <begin position="139"/>
        <end position="177"/>
    </location>
</feature>
<feature type="compositionally biased region" description="Basic and acidic residues" evidence="1">
    <location>
        <begin position="150"/>
        <end position="164"/>
    </location>
</feature>
<name>A0A1Y5ZG11_9BACI</name>
<reference evidence="3" key="1">
    <citation type="submission" date="2017-04" db="EMBL/GenBank/DDBJ databases">
        <authorList>
            <person name="Criscuolo A."/>
        </authorList>
    </citation>
    <scope>NUCLEOTIDE SEQUENCE [LARGE SCALE GENOMIC DNA]</scope>
</reference>
<evidence type="ECO:0000313" key="3">
    <source>
        <dbReference type="Proteomes" id="UP000194439"/>
    </source>
</evidence>
<proteinExistence type="predicted"/>
<dbReference type="PROSITE" id="PS51257">
    <property type="entry name" value="PROKAR_LIPOPROTEIN"/>
    <property type="match status" value="1"/>
</dbReference>
<dbReference type="Proteomes" id="UP000194439">
    <property type="component" value="Unassembled WGS sequence"/>
</dbReference>
<accession>A0A1Y5ZG11</accession>
<evidence type="ECO:0000256" key="1">
    <source>
        <dbReference type="SAM" id="MobiDB-lite"/>
    </source>
</evidence>
<evidence type="ECO:0000313" key="2">
    <source>
        <dbReference type="EMBL" id="SMD93313.1"/>
    </source>
</evidence>
<organism evidence="2 3">
    <name type="scientific">Bacillus mobilis</name>
    <dbReference type="NCBI Taxonomy" id="2026190"/>
    <lineage>
        <taxon>Bacteria</taxon>
        <taxon>Bacillati</taxon>
        <taxon>Bacillota</taxon>
        <taxon>Bacilli</taxon>
        <taxon>Bacillales</taxon>
        <taxon>Bacillaceae</taxon>
        <taxon>Bacillus</taxon>
        <taxon>Bacillus cereus group</taxon>
    </lineage>
</organism>
<sequence>MKYRWLWLLCIAVLVLITGCSKKNEIPKGFSEQSYQDFTKVYSDYQKAKKTNSEDEKGLANLADYHEKKDQGKLTVEEIKVWDAMGELLMIHNTIVKNDRHELDNADSGVKKIANAYLSKKNEIPALEKSIEDMLKLPKSKTAKETSLSSKEEVKDTKDKKDTEGTTNSAEFPTAENCPKPYTKEDCEKFTEYYTNGEGKQEPEKNDVQASGANAFSSDENVKHAVDFSTPLNMSNLTENDRNFLNTVVANPRFFSHFQLGLDKFTEIVQSVSQYPRTSFDAIPYSVGFRLSALADEIDMFAEATINQTMGEGKGGNPYSIWLGSSNPNLSNPQLQAVAAELRQLFIKLDSDCKSILRIYATGQTVSESNSQYTTMTADNMNAFNASLNDLKHDLQNIINFGHNCSVWVKS</sequence>
<gene>
    <name evidence="2" type="ORF">BACERE00185_01811</name>
</gene>
<dbReference type="AlphaFoldDB" id="A0A1Y5ZG11"/>